<protein>
    <submittedName>
        <fullName evidence="3">Uncharacterized protein</fullName>
    </submittedName>
</protein>
<dbReference type="InterPro" id="IPR002885">
    <property type="entry name" value="PPR_rpt"/>
</dbReference>
<dbReference type="AlphaFoldDB" id="A0AAD5TSQ2"/>
<name>A0AAD5TSQ2_9FUNG</name>
<gene>
    <name evidence="3" type="ORF">HDU87_006783</name>
</gene>
<dbReference type="Pfam" id="PF01535">
    <property type="entry name" value="PPR"/>
    <property type="match status" value="1"/>
</dbReference>
<feature type="region of interest" description="Disordered" evidence="2">
    <location>
        <begin position="39"/>
        <end position="104"/>
    </location>
</feature>
<evidence type="ECO:0000313" key="3">
    <source>
        <dbReference type="EMBL" id="KAJ3183464.1"/>
    </source>
</evidence>
<dbReference type="PROSITE" id="PS51375">
    <property type="entry name" value="PPR"/>
    <property type="match status" value="1"/>
</dbReference>
<accession>A0AAD5TSQ2</accession>
<dbReference type="EMBL" id="JADGJQ010000006">
    <property type="protein sequence ID" value="KAJ3183464.1"/>
    <property type="molecule type" value="Genomic_DNA"/>
</dbReference>
<dbReference type="PANTHER" id="PTHR47931:SF2">
    <property type="entry name" value="OS01G0228400 PROTEIN"/>
    <property type="match status" value="1"/>
</dbReference>
<evidence type="ECO:0000256" key="2">
    <source>
        <dbReference type="SAM" id="MobiDB-lite"/>
    </source>
</evidence>
<evidence type="ECO:0000313" key="4">
    <source>
        <dbReference type="Proteomes" id="UP001212152"/>
    </source>
</evidence>
<dbReference type="Pfam" id="PF13812">
    <property type="entry name" value="PPR_3"/>
    <property type="match status" value="1"/>
</dbReference>
<organism evidence="3 4">
    <name type="scientific">Geranomyces variabilis</name>
    <dbReference type="NCBI Taxonomy" id="109894"/>
    <lineage>
        <taxon>Eukaryota</taxon>
        <taxon>Fungi</taxon>
        <taxon>Fungi incertae sedis</taxon>
        <taxon>Chytridiomycota</taxon>
        <taxon>Chytridiomycota incertae sedis</taxon>
        <taxon>Chytridiomycetes</taxon>
        <taxon>Spizellomycetales</taxon>
        <taxon>Powellomycetaceae</taxon>
        <taxon>Geranomyces</taxon>
    </lineage>
</organism>
<dbReference type="InterPro" id="IPR011990">
    <property type="entry name" value="TPR-like_helical_dom_sf"/>
</dbReference>
<reference evidence="3" key="1">
    <citation type="submission" date="2020-05" db="EMBL/GenBank/DDBJ databases">
        <title>Phylogenomic resolution of chytrid fungi.</title>
        <authorList>
            <person name="Stajich J.E."/>
            <person name="Amses K."/>
            <person name="Simmons R."/>
            <person name="Seto K."/>
            <person name="Myers J."/>
            <person name="Bonds A."/>
            <person name="Quandt C.A."/>
            <person name="Barry K."/>
            <person name="Liu P."/>
            <person name="Grigoriev I."/>
            <person name="Longcore J.E."/>
            <person name="James T.Y."/>
        </authorList>
    </citation>
    <scope>NUCLEOTIDE SEQUENCE</scope>
    <source>
        <strain evidence="3">JEL0379</strain>
    </source>
</reference>
<dbReference type="Proteomes" id="UP001212152">
    <property type="component" value="Unassembled WGS sequence"/>
</dbReference>
<dbReference type="PANTHER" id="PTHR47931">
    <property type="entry name" value="OS01G0228400 PROTEIN"/>
    <property type="match status" value="1"/>
</dbReference>
<evidence type="ECO:0000256" key="1">
    <source>
        <dbReference type="PROSITE-ProRule" id="PRU00708"/>
    </source>
</evidence>
<comment type="caution">
    <text evidence="3">The sequence shown here is derived from an EMBL/GenBank/DDBJ whole genome shotgun (WGS) entry which is preliminary data.</text>
</comment>
<keyword evidence="4" id="KW-1185">Reference proteome</keyword>
<dbReference type="Gene3D" id="1.25.40.10">
    <property type="entry name" value="Tetratricopeptide repeat domain"/>
    <property type="match status" value="2"/>
</dbReference>
<feature type="repeat" description="PPR" evidence="1">
    <location>
        <begin position="186"/>
        <end position="220"/>
    </location>
</feature>
<proteinExistence type="predicted"/>
<sequence length="717" mass="78469">MPVPRPPLKARRLSRPCRCRLPLLTPFLQRFFSITSRRNLGHKPQLPPLPPPESIASTSTKHVKNLPELPPLPPSESSAVSSLSPPTSLASRPQPFSRLPDPDEQELYDDLTMRFLERFRSTESSAKEVWRDYSQLISDTLAHVDFGAEHRHRLFRMLEGTPAPAGQTSKAAAMSKIVRSLATAATPEEYERLIKIYDKQNNPEKVHGLILEMRRNGIHPSLGAYNSLIAGYIRNNDLFSATAVFDKLRAGPQVWGLEHEPDATTYALLIRGHLAQDNHFAADRLFRDARARGLDLAVSIWNGIMLSSLKRGRNRAAVRLFRDMLTTDSVRPNLPTYRLCMAAYANSRNTDAAEKLLQEMLHPVAGGDRPTPPRPDYAIWRLAIRAHVAARDLCRARGTLAQMTNPDADIYETVIRLACAIGGVDAARELRVQALAAGVHLSDATRNAELEALLVADRFRDAEQVYEAAEANGVVVPAVTLAALARAALKDEHGLDFAMRMARAIVQMPAMSDNSAPDAVTNVVERLTAAGRAHDARALLSLAGKDVSATALARIYAPVIASSKWEDAVDLRQKYAKHGGQESAALAIVDNAILPVASTDHGGTRAVTRVMRFLDADASFPGRPGVSGWISLVDALLDHGHVDTLREMHAHLQGSEGSGRVGRIVLGMVLQQIERAGDISQYTAREKDENAGIWAGFGADDAERVLELVARRATLGV</sequence>
<feature type="compositionally biased region" description="Low complexity" evidence="2">
    <location>
        <begin position="75"/>
        <end position="93"/>
    </location>
</feature>